<evidence type="ECO:0000313" key="1">
    <source>
        <dbReference type="EMBL" id="MEY8042180.1"/>
    </source>
</evidence>
<gene>
    <name evidence="1" type="ORF">AB8O55_22430</name>
</gene>
<organism evidence="1 2">
    <name type="scientific">Saccharopolyspora cebuensis</name>
    <dbReference type="NCBI Taxonomy" id="418759"/>
    <lineage>
        <taxon>Bacteria</taxon>
        <taxon>Bacillati</taxon>
        <taxon>Actinomycetota</taxon>
        <taxon>Actinomycetes</taxon>
        <taxon>Pseudonocardiales</taxon>
        <taxon>Pseudonocardiaceae</taxon>
        <taxon>Saccharopolyspora</taxon>
    </lineage>
</organism>
<dbReference type="Proteomes" id="UP001564626">
    <property type="component" value="Unassembled WGS sequence"/>
</dbReference>
<name>A0ABV4CM60_9PSEU</name>
<evidence type="ECO:0000313" key="2">
    <source>
        <dbReference type="Proteomes" id="UP001564626"/>
    </source>
</evidence>
<reference evidence="1 2" key="1">
    <citation type="submission" date="2024-08" db="EMBL/GenBank/DDBJ databases">
        <title>Genome mining of Saccharopolyspora cebuensis PGLac3 from Nigerian medicinal plant.</title>
        <authorList>
            <person name="Ezeobiora C.E."/>
            <person name="Igbokwe N.H."/>
            <person name="Amin D.H."/>
            <person name="Mendie U.E."/>
        </authorList>
    </citation>
    <scope>NUCLEOTIDE SEQUENCE [LARGE SCALE GENOMIC DNA]</scope>
    <source>
        <strain evidence="1 2">PGLac3</strain>
    </source>
</reference>
<protein>
    <submittedName>
        <fullName evidence="1">Uncharacterized protein</fullName>
    </submittedName>
</protein>
<comment type="caution">
    <text evidence="1">The sequence shown here is derived from an EMBL/GenBank/DDBJ whole genome shotgun (WGS) entry which is preliminary data.</text>
</comment>
<proteinExistence type="predicted"/>
<accession>A0ABV4CM60</accession>
<dbReference type="RefSeq" id="WP_369775305.1">
    <property type="nucleotide sequence ID" value="NZ_JBGEHV010000050.1"/>
</dbReference>
<dbReference type="EMBL" id="JBGEHV010000050">
    <property type="protein sequence ID" value="MEY8042180.1"/>
    <property type="molecule type" value="Genomic_DNA"/>
</dbReference>
<keyword evidence="2" id="KW-1185">Reference proteome</keyword>
<sequence length="113" mass="12770">MAQSNDSEFKRFSNLVSQMNNEIFTVVDVRRDDPQTVHVDIRFHSPPEEAEKLLDHPRQRVRIVTSLAEDEGPVYESPALEVFEFVATNGINESTCIGTAQDGALLINARNHF</sequence>